<reference evidence="9 10" key="1">
    <citation type="submission" date="2018-08" db="EMBL/GenBank/DDBJ databases">
        <title>A genome reference for cultivated species of the human gut microbiota.</title>
        <authorList>
            <person name="Zou Y."/>
            <person name="Xue W."/>
            <person name="Luo G."/>
        </authorList>
    </citation>
    <scope>NUCLEOTIDE SEQUENCE [LARGE SCALE GENOMIC DNA]</scope>
    <source>
        <strain evidence="9 10">AF14-32</strain>
    </source>
</reference>
<organism evidence="9 10">
    <name type="scientific">Bacteroides intestinalis</name>
    <dbReference type="NCBI Taxonomy" id="329854"/>
    <lineage>
        <taxon>Bacteria</taxon>
        <taxon>Pseudomonadati</taxon>
        <taxon>Bacteroidota</taxon>
        <taxon>Bacteroidia</taxon>
        <taxon>Bacteroidales</taxon>
        <taxon>Bacteroidaceae</taxon>
        <taxon>Bacteroides</taxon>
    </lineage>
</organism>
<feature type="chain" id="PRO_5019513258" description="Fimbrillin-A associated anchor proteins Mfa1 and Mfa2" evidence="8">
    <location>
        <begin position="21"/>
        <end position="322"/>
    </location>
</feature>
<dbReference type="GO" id="GO:0009279">
    <property type="term" value="C:cell outer membrane"/>
    <property type="evidence" value="ECO:0007669"/>
    <property type="project" value="UniProtKB-SubCell"/>
</dbReference>
<dbReference type="PROSITE" id="PS51257">
    <property type="entry name" value="PROKAR_LIPOPROTEIN"/>
    <property type="match status" value="1"/>
</dbReference>
<dbReference type="Pfam" id="PF08842">
    <property type="entry name" value="Mfa2"/>
    <property type="match status" value="1"/>
</dbReference>
<name>A0A412Y7S3_9BACE</name>
<gene>
    <name evidence="9" type="ORF">DWW10_12120</name>
</gene>
<dbReference type="AlphaFoldDB" id="A0A412Y7S3"/>
<accession>A0A412Y7S3</accession>
<comment type="subcellular location">
    <subcellularLocation>
        <location evidence="1">Cell outer membrane</location>
    </subcellularLocation>
</comment>
<evidence type="ECO:0000256" key="3">
    <source>
        <dbReference type="ARBA" id="ARBA00022729"/>
    </source>
</evidence>
<keyword evidence="5" id="KW-0564">Palmitate</keyword>
<keyword evidence="3 8" id="KW-0732">Signal</keyword>
<dbReference type="InterPro" id="IPR014941">
    <property type="entry name" value="FimB/Mfa2/Mfa3"/>
</dbReference>
<evidence type="ECO:0000256" key="7">
    <source>
        <dbReference type="ARBA" id="ARBA00023288"/>
    </source>
</evidence>
<keyword evidence="7" id="KW-0449">Lipoprotein</keyword>
<protein>
    <recommendedName>
        <fullName evidence="11">Fimbrillin-A associated anchor proteins Mfa1 and Mfa2</fullName>
    </recommendedName>
</protein>
<keyword evidence="6" id="KW-0998">Cell outer membrane</keyword>
<evidence type="ECO:0000256" key="1">
    <source>
        <dbReference type="ARBA" id="ARBA00004442"/>
    </source>
</evidence>
<dbReference type="Proteomes" id="UP000283850">
    <property type="component" value="Unassembled WGS sequence"/>
</dbReference>
<evidence type="ECO:0000256" key="5">
    <source>
        <dbReference type="ARBA" id="ARBA00023139"/>
    </source>
</evidence>
<comment type="similarity">
    <text evidence="2">Belongs to the bacteroidetes fimbrillin superfamily. FimB/Mfa2 family.</text>
</comment>
<keyword evidence="4" id="KW-0472">Membrane</keyword>
<comment type="caution">
    <text evidence="9">The sequence shown here is derived from an EMBL/GenBank/DDBJ whole genome shotgun (WGS) entry which is preliminary data.</text>
</comment>
<sequence length="322" mass="35346">MKRLMLFAAIALFMASCVKDDDCPKAVVDANALITPKLYATVENSSNTQSPMTGILTVAPCQPNSAIYFGNYVEGKLTPFDGYYNVKNGDFYQEAINREISLPAGPYNMVYWGTPKYETPIYANPAVRDPVYIIGQDMSKQTFSMLKMSKDTTYYPVFDMVYAVKATNIGTENLSAALKRTVAGLKVIVKDRDNGILSASIDSMYVHVTGISTALNFYTAQPVPTTGTVAFPLIRSTDGTQMSNATVMLFPSIGKPVFKLFILLKNGTLKSFQQSLETPMTANTKLTLTLTLGDIFSEESSGSFTIENWNEQTQTIDVPSLD</sequence>
<proteinExistence type="inferred from homology"/>
<dbReference type="EMBL" id="QRZF01000007">
    <property type="protein sequence ID" value="RGV53418.1"/>
    <property type="molecule type" value="Genomic_DNA"/>
</dbReference>
<evidence type="ECO:0000256" key="6">
    <source>
        <dbReference type="ARBA" id="ARBA00023237"/>
    </source>
</evidence>
<evidence type="ECO:0000256" key="8">
    <source>
        <dbReference type="SAM" id="SignalP"/>
    </source>
</evidence>
<feature type="signal peptide" evidence="8">
    <location>
        <begin position="1"/>
        <end position="20"/>
    </location>
</feature>
<evidence type="ECO:0008006" key="11">
    <source>
        <dbReference type="Google" id="ProtNLM"/>
    </source>
</evidence>
<dbReference type="RefSeq" id="WP_022391497.1">
    <property type="nucleotide sequence ID" value="NZ_QRZF01000007.1"/>
</dbReference>
<evidence type="ECO:0000256" key="2">
    <source>
        <dbReference type="ARBA" id="ARBA00007248"/>
    </source>
</evidence>
<evidence type="ECO:0000256" key="4">
    <source>
        <dbReference type="ARBA" id="ARBA00023136"/>
    </source>
</evidence>
<evidence type="ECO:0000313" key="10">
    <source>
        <dbReference type="Proteomes" id="UP000283850"/>
    </source>
</evidence>
<evidence type="ECO:0000313" key="9">
    <source>
        <dbReference type="EMBL" id="RGV53418.1"/>
    </source>
</evidence>